<keyword evidence="1" id="KW-0732">Signal</keyword>
<proteinExistence type="predicted"/>
<dbReference type="Gene3D" id="2.30.60.10">
    <property type="entry name" value="Cyanovirin-N"/>
    <property type="match status" value="3"/>
</dbReference>
<evidence type="ECO:0000259" key="2">
    <source>
        <dbReference type="SMART" id="SM01111"/>
    </source>
</evidence>
<sequence>MMTGISFRIFGAFALFCCLAAPPALAQQVPQGSYLKSCREVQVRFGRDLAAFCATRQGTWVVTRLDNFAACAGDISNEDGQLSCEGAIAPGSIYGSPAPAPPPAYGERPPFGSYMNSCRDIRLEAGWLKATCRDQWGNWRPASTALSWCDRGADIANDNGSLTCRRSGGGGFASERPPYGSYMASCKDVRVVAGWLKASCRDRNGRWVDATTATGWCSAGRDIANDDGRLTCR</sequence>
<gene>
    <name evidence="3" type="ORF">EZH22_04300</name>
</gene>
<feature type="domain" description="Cyanovirin-N" evidence="2">
    <location>
        <begin position="113"/>
        <end position="232"/>
    </location>
</feature>
<dbReference type="InterPro" id="IPR036673">
    <property type="entry name" value="Cyanovirin-N_sf"/>
</dbReference>
<dbReference type="Pfam" id="PF08881">
    <property type="entry name" value="CVNH"/>
    <property type="match status" value="1"/>
</dbReference>
<accession>A0A974PQP9</accession>
<evidence type="ECO:0000256" key="1">
    <source>
        <dbReference type="SAM" id="SignalP"/>
    </source>
</evidence>
<dbReference type="Proteomes" id="UP000596427">
    <property type="component" value="Chromosome"/>
</dbReference>
<protein>
    <recommendedName>
        <fullName evidence="2">Cyanovirin-N domain-containing protein</fullName>
    </recommendedName>
</protein>
<feature type="chain" id="PRO_5037906510" description="Cyanovirin-N domain-containing protein" evidence="1">
    <location>
        <begin position="27"/>
        <end position="233"/>
    </location>
</feature>
<organism evidence="3 4">
    <name type="scientific">Xanthobacter dioxanivorans</name>
    <dbReference type="NCBI Taxonomy" id="2528964"/>
    <lineage>
        <taxon>Bacteria</taxon>
        <taxon>Pseudomonadati</taxon>
        <taxon>Pseudomonadota</taxon>
        <taxon>Alphaproteobacteria</taxon>
        <taxon>Hyphomicrobiales</taxon>
        <taxon>Xanthobacteraceae</taxon>
        <taxon>Xanthobacter</taxon>
    </lineage>
</organism>
<dbReference type="KEGG" id="xdi:EZH22_04300"/>
<dbReference type="SUPFAM" id="SSF51322">
    <property type="entry name" value="Cyanovirin-N"/>
    <property type="match status" value="1"/>
</dbReference>
<dbReference type="SMART" id="SM01111">
    <property type="entry name" value="CVNH"/>
    <property type="match status" value="1"/>
</dbReference>
<dbReference type="InterPro" id="IPR011058">
    <property type="entry name" value="Cyanovirin-N"/>
</dbReference>
<dbReference type="EMBL" id="CP063362">
    <property type="protein sequence ID" value="QRG07624.1"/>
    <property type="molecule type" value="Genomic_DNA"/>
</dbReference>
<name>A0A974PQP9_9HYPH</name>
<evidence type="ECO:0000313" key="4">
    <source>
        <dbReference type="Proteomes" id="UP000596427"/>
    </source>
</evidence>
<keyword evidence="4" id="KW-1185">Reference proteome</keyword>
<evidence type="ECO:0000313" key="3">
    <source>
        <dbReference type="EMBL" id="QRG07624.1"/>
    </source>
</evidence>
<dbReference type="RefSeq" id="WP_203194537.1">
    <property type="nucleotide sequence ID" value="NZ_CP063362.1"/>
</dbReference>
<dbReference type="AlphaFoldDB" id="A0A974PQP9"/>
<reference evidence="3 4" key="1">
    <citation type="submission" date="2020-10" db="EMBL/GenBank/DDBJ databases">
        <title>Degradation of 1,4-Dioxane by Xanthobacter sp. YN2, via a Novel Group-2 Soluble Di-Iron Monooxygenase.</title>
        <authorList>
            <person name="Ma F."/>
            <person name="Wang Y."/>
            <person name="Yang J."/>
            <person name="Guo H."/>
            <person name="Su D."/>
            <person name="Yu L."/>
        </authorList>
    </citation>
    <scope>NUCLEOTIDE SEQUENCE [LARGE SCALE GENOMIC DNA]</scope>
    <source>
        <strain evidence="3 4">YN2</strain>
    </source>
</reference>
<feature type="signal peptide" evidence="1">
    <location>
        <begin position="1"/>
        <end position="26"/>
    </location>
</feature>